<dbReference type="Proteomes" id="UP000675284">
    <property type="component" value="Unassembled WGS sequence"/>
</dbReference>
<comment type="subcellular location">
    <subcellularLocation>
        <location evidence="5">Secreted</location>
    </subcellularLocation>
    <subcellularLocation>
        <location evidence="5">Bacterial flagellum</location>
    </subcellularLocation>
</comment>
<evidence type="ECO:0000256" key="4">
    <source>
        <dbReference type="ARBA" id="ARBA00023143"/>
    </source>
</evidence>
<dbReference type="GO" id="GO:0009424">
    <property type="term" value="C:bacterial-type flagellum hook"/>
    <property type="evidence" value="ECO:0007669"/>
    <property type="project" value="UniProtKB-UniRule"/>
</dbReference>
<dbReference type="InterPro" id="IPR003481">
    <property type="entry name" value="FliD_N"/>
</dbReference>
<comment type="function">
    <text evidence="5">Required for morphogenesis and for the elongation of the flagellar filament by facilitating polymerization of the flagellin monomers at the tip of growing filament. Forms a capping structure, which prevents flagellin subunits (transported through the central channel of the flagellum) from leaking out without polymerization at the distal end.</text>
</comment>
<keyword evidence="5" id="KW-0964">Secreted</keyword>
<dbReference type="PANTHER" id="PTHR30288">
    <property type="entry name" value="FLAGELLAR CAP/ASSEMBLY PROTEIN FLID"/>
    <property type="match status" value="1"/>
</dbReference>
<evidence type="ECO:0000256" key="1">
    <source>
        <dbReference type="ARBA" id="ARBA00009764"/>
    </source>
</evidence>
<reference evidence="8" key="1">
    <citation type="submission" date="2021-04" db="EMBL/GenBank/DDBJ databases">
        <title>Isolation and polyphasic classification of algal microorganism.</title>
        <authorList>
            <person name="Wang S."/>
        </authorList>
    </citation>
    <scope>NUCLEOTIDE SEQUENCE</scope>
    <source>
        <strain evidence="8">720a</strain>
    </source>
</reference>
<dbReference type="InterPro" id="IPR010809">
    <property type="entry name" value="FliD_C"/>
</dbReference>
<keyword evidence="8" id="KW-0966">Cell projection</keyword>
<evidence type="ECO:0000256" key="3">
    <source>
        <dbReference type="ARBA" id="ARBA00023054"/>
    </source>
</evidence>
<dbReference type="GO" id="GO:0005576">
    <property type="term" value="C:extracellular region"/>
    <property type="evidence" value="ECO:0007669"/>
    <property type="project" value="UniProtKB-SubCell"/>
</dbReference>
<dbReference type="Pfam" id="PF07195">
    <property type="entry name" value="FliD_C"/>
    <property type="match status" value="1"/>
</dbReference>
<keyword evidence="9" id="KW-1185">Reference proteome</keyword>
<gene>
    <name evidence="8" type="ORF">KCX74_17820</name>
</gene>
<keyword evidence="8" id="KW-0969">Cilium</keyword>
<accession>A0A941DY89</accession>
<dbReference type="GO" id="GO:0071973">
    <property type="term" value="P:bacterial-type flagellum-dependent cell motility"/>
    <property type="evidence" value="ECO:0007669"/>
    <property type="project" value="TreeGrafter"/>
</dbReference>
<name>A0A941DY89_9BACI</name>
<evidence type="ECO:0000313" key="8">
    <source>
        <dbReference type="EMBL" id="MBR7797886.1"/>
    </source>
</evidence>
<organism evidence="8 9">
    <name type="scientific">Virgibacillus salarius</name>
    <dbReference type="NCBI Taxonomy" id="447199"/>
    <lineage>
        <taxon>Bacteria</taxon>
        <taxon>Bacillati</taxon>
        <taxon>Bacillota</taxon>
        <taxon>Bacilli</taxon>
        <taxon>Bacillales</taxon>
        <taxon>Bacillaceae</taxon>
        <taxon>Virgibacillus</taxon>
    </lineage>
</organism>
<keyword evidence="4 5" id="KW-0975">Bacterial flagellum</keyword>
<evidence type="ECO:0000256" key="2">
    <source>
        <dbReference type="ARBA" id="ARBA00011255"/>
    </source>
</evidence>
<dbReference type="GO" id="GO:0009421">
    <property type="term" value="C:bacterial-type flagellum filament cap"/>
    <property type="evidence" value="ECO:0007669"/>
    <property type="project" value="InterPro"/>
</dbReference>
<protein>
    <recommendedName>
        <fullName evidence="5">Flagellar hook-associated protein 2</fullName>
        <shortName evidence="5">HAP2</shortName>
    </recommendedName>
    <alternativeName>
        <fullName evidence="5">Flagellar cap protein</fullName>
    </alternativeName>
</protein>
<dbReference type="PANTHER" id="PTHR30288:SF0">
    <property type="entry name" value="FLAGELLAR HOOK-ASSOCIATED PROTEIN 2"/>
    <property type="match status" value="1"/>
</dbReference>
<evidence type="ECO:0000256" key="5">
    <source>
        <dbReference type="RuleBase" id="RU362066"/>
    </source>
</evidence>
<dbReference type="AlphaFoldDB" id="A0A941DY89"/>
<evidence type="ECO:0000259" key="6">
    <source>
        <dbReference type="Pfam" id="PF02465"/>
    </source>
</evidence>
<comment type="subunit">
    <text evidence="2 5">Homopentamer.</text>
</comment>
<dbReference type="RefSeq" id="WP_026682019.1">
    <property type="nucleotide sequence ID" value="NZ_CP115959.1"/>
</dbReference>
<proteinExistence type="inferred from homology"/>
<comment type="caution">
    <text evidence="8">The sequence shown here is derived from an EMBL/GenBank/DDBJ whole genome shotgun (WGS) entry which is preliminary data.</text>
</comment>
<keyword evidence="3" id="KW-0175">Coiled coil</keyword>
<dbReference type="Pfam" id="PF02465">
    <property type="entry name" value="FliD_N"/>
    <property type="match status" value="1"/>
</dbReference>
<feature type="domain" description="Flagellar hook-associated protein 2 C-terminal" evidence="7">
    <location>
        <begin position="221"/>
        <end position="481"/>
    </location>
</feature>
<keyword evidence="8" id="KW-0282">Flagellum</keyword>
<dbReference type="NCBIfam" id="NF005833">
    <property type="entry name" value="PRK07737.1"/>
    <property type="match status" value="1"/>
</dbReference>
<dbReference type="InterPro" id="IPR040026">
    <property type="entry name" value="FliD"/>
</dbReference>
<comment type="similarity">
    <text evidence="1 5">Belongs to the FliD family.</text>
</comment>
<feature type="domain" description="Flagellar hook-associated protein 2 N-terminal" evidence="6">
    <location>
        <begin position="8"/>
        <end position="103"/>
    </location>
</feature>
<dbReference type="EMBL" id="JAGSOT010000074">
    <property type="protein sequence ID" value="MBR7797886.1"/>
    <property type="molecule type" value="Genomic_DNA"/>
</dbReference>
<evidence type="ECO:0000259" key="7">
    <source>
        <dbReference type="Pfam" id="PF07195"/>
    </source>
</evidence>
<evidence type="ECO:0000313" key="9">
    <source>
        <dbReference type="Proteomes" id="UP000675284"/>
    </source>
</evidence>
<dbReference type="GO" id="GO:0007155">
    <property type="term" value="P:cell adhesion"/>
    <property type="evidence" value="ECO:0007669"/>
    <property type="project" value="InterPro"/>
</dbReference>
<sequence length="492" mass="55129">MRIGGLASGMDIDSLVNKLMSAERIPLDKMEQERTTLEWKRDAFREINKKLTELDNLMYDMKMSYTYNSKSVSSSIDDAVTATATPSTSNGTYQVKVSQLASSAINVSSGELAIDPTEELDASYHGTKVEFSTFDENGDEQKYSYTIKEGDTLNDVLKRVSNDDNNVRMFYDNQSNKVIMETTRTGDYNQGTAPDGAEIQFANGSFLQSVLKMDVANEKGGENAKFEYNNSGLVMESKTNSYSLNGIDFEFKNTTDGKNAKLTVTNDVEASYEAIMKFVDKYNEVVEALNSSQQEEKFRDYQPLTDEQKKEMSDKEIELWEERAKSGLLRGESTISGGLFNLRQSWYSKVETGGEYTSLTQIGIETSKNYLDGGKLVVDPKELRKALQDNPADVKKLFTNNDEGASRGLVNRLEDALSSTMSKIGEKAGGGTDTLENYTLGKRMKDLDKRISAFEDRLVKVETRYWNQFTAMEKAISRMNQQSAQLMSQFGA</sequence>